<comment type="subunit">
    <text evidence="3 11">Monomer.</text>
</comment>
<evidence type="ECO:0000256" key="11">
    <source>
        <dbReference type="RuleBase" id="RU367085"/>
    </source>
</evidence>
<dbReference type="PANTHER" id="PTHR12439:SF11">
    <property type="entry name" value="URIDYLATE-SPECIFIC ENDORIBONUCLEASE"/>
    <property type="match status" value="1"/>
</dbReference>
<evidence type="ECO:0000259" key="12">
    <source>
        <dbReference type="PROSITE" id="PS51959"/>
    </source>
</evidence>
<dbReference type="GO" id="GO:0004521">
    <property type="term" value="F:RNA endonuclease activity"/>
    <property type="evidence" value="ECO:0007669"/>
    <property type="project" value="UniProtKB-UniRule"/>
</dbReference>
<proteinExistence type="inferred from homology"/>
<organism evidence="13 14">
    <name type="scientific">Panagrellus redivivus</name>
    <name type="common">Microworm</name>
    <dbReference type="NCBI Taxonomy" id="6233"/>
    <lineage>
        <taxon>Eukaryota</taxon>
        <taxon>Metazoa</taxon>
        <taxon>Ecdysozoa</taxon>
        <taxon>Nematoda</taxon>
        <taxon>Chromadorea</taxon>
        <taxon>Rhabditida</taxon>
        <taxon>Tylenchina</taxon>
        <taxon>Panagrolaimomorpha</taxon>
        <taxon>Panagrolaimoidea</taxon>
        <taxon>Panagrolaimidae</taxon>
        <taxon>Panagrellus</taxon>
    </lineage>
</organism>
<dbReference type="InterPro" id="IPR018998">
    <property type="entry name" value="EndoU_C"/>
</dbReference>
<evidence type="ECO:0000313" key="13">
    <source>
        <dbReference type="Proteomes" id="UP000492821"/>
    </source>
</evidence>
<dbReference type="Proteomes" id="UP000492821">
    <property type="component" value="Unassembled WGS sequence"/>
</dbReference>
<dbReference type="GO" id="GO:0016829">
    <property type="term" value="F:lyase activity"/>
    <property type="evidence" value="ECO:0007669"/>
    <property type="project" value="UniProtKB-KW"/>
</dbReference>
<dbReference type="GO" id="GO:0016787">
    <property type="term" value="F:hydrolase activity"/>
    <property type="evidence" value="ECO:0007669"/>
    <property type="project" value="UniProtKB-KW"/>
</dbReference>
<sequence>MSPPPRPPHSSSSAINGVLVGRQRVDLTSTSRMRYLALLLIPALFAAVLARRASDGPANQQSLPPFDITDEEIQMAVQRFRAEDINKAKPSQLKVNFQGHTTARDTSDAAKLPLFTSVDSSIFRKPTYEAFQDLLDNYNFEVGQIENSNNKERAEVVKFIDLLFETRPWKILQDILTKKKHPIAKDTRTFKLWTRQLWFEDYSRARGVADSSGFEHVFVGESKNGEIAGLHNWVQFYLLERNASSHLDYKGFIIKRFDLMGVIRYTWNGVTKRTGGFLIGTSPEFDMSLFTLCFLSRRGAQTCDFDIDGCPFSVTSYDIKMYNKVFVGTIYPSAGPLNEQCRLSHRRIG</sequence>
<evidence type="ECO:0000256" key="6">
    <source>
        <dbReference type="ARBA" id="ARBA00022759"/>
    </source>
</evidence>
<dbReference type="InterPro" id="IPR037227">
    <property type="entry name" value="EndoU-like"/>
</dbReference>
<keyword evidence="5 11" id="KW-0479">Metal-binding</keyword>
<evidence type="ECO:0000256" key="9">
    <source>
        <dbReference type="ARBA" id="ARBA00023211"/>
    </source>
</evidence>
<name>A0A7E4VCG4_PANRE</name>
<dbReference type="AlphaFoldDB" id="A0A7E4VCG4"/>
<dbReference type="WBParaSite" id="Pan_g19359.t1">
    <property type="protein sequence ID" value="Pan_g19359.t1"/>
    <property type="gene ID" value="Pan_g19359"/>
</dbReference>
<keyword evidence="9 11" id="KW-0464">Manganese</keyword>
<keyword evidence="8 11" id="KW-0694">RNA-binding</keyword>
<dbReference type="InterPro" id="IPR039787">
    <property type="entry name" value="ENDOU"/>
</dbReference>
<dbReference type="SUPFAM" id="SSF142877">
    <property type="entry name" value="EndoU-like"/>
    <property type="match status" value="1"/>
</dbReference>
<dbReference type="GO" id="GO:0046872">
    <property type="term" value="F:metal ion binding"/>
    <property type="evidence" value="ECO:0007669"/>
    <property type="project" value="UniProtKB-UniRule"/>
</dbReference>
<dbReference type="Pfam" id="PF09412">
    <property type="entry name" value="XendoU"/>
    <property type="match status" value="1"/>
</dbReference>
<evidence type="ECO:0000256" key="3">
    <source>
        <dbReference type="ARBA" id="ARBA00011245"/>
    </source>
</evidence>
<comment type="similarity">
    <text evidence="2 11">Belongs to the ENDOU family.</text>
</comment>
<evidence type="ECO:0000256" key="4">
    <source>
        <dbReference type="ARBA" id="ARBA00022722"/>
    </source>
</evidence>
<keyword evidence="13" id="KW-1185">Reference proteome</keyword>
<accession>A0A7E4VCG4</accession>
<reference evidence="13" key="1">
    <citation type="journal article" date="2013" name="Genetics">
        <title>The draft genome and transcriptome of Panagrellus redivivus are shaped by the harsh demands of a free-living lifestyle.</title>
        <authorList>
            <person name="Srinivasan J."/>
            <person name="Dillman A.R."/>
            <person name="Macchietto M.G."/>
            <person name="Heikkinen L."/>
            <person name="Lakso M."/>
            <person name="Fracchia K.M."/>
            <person name="Antoshechkin I."/>
            <person name="Mortazavi A."/>
            <person name="Wong G."/>
            <person name="Sternberg P.W."/>
        </authorList>
    </citation>
    <scope>NUCLEOTIDE SEQUENCE [LARGE SCALE GENOMIC DNA]</scope>
    <source>
        <strain evidence="13">MT8872</strain>
    </source>
</reference>
<evidence type="ECO:0000256" key="5">
    <source>
        <dbReference type="ARBA" id="ARBA00022723"/>
    </source>
</evidence>
<protein>
    <submittedName>
        <fullName evidence="14">Endoribonuclease</fullName>
    </submittedName>
</protein>
<keyword evidence="7 11" id="KW-0378">Hydrolase</keyword>
<keyword evidence="4 11" id="KW-0540">Nuclease</keyword>
<dbReference type="PROSITE" id="PS51959">
    <property type="entry name" value="ENDOU"/>
    <property type="match status" value="1"/>
</dbReference>
<comment type="cofactor">
    <cofactor evidence="1 11">
        <name>Mn(2+)</name>
        <dbReference type="ChEBI" id="CHEBI:29035"/>
    </cofactor>
</comment>
<evidence type="ECO:0000256" key="8">
    <source>
        <dbReference type="ARBA" id="ARBA00022884"/>
    </source>
</evidence>
<evidence type="ECO:0000256" key="10">
    <source>
        <dbReference type="ARBA" id="ARBA00023239"/>
    </source>
</evidence>
<evidence type="ECO:0000256" key="2">
    <source>
        <dbReference type="ARBA" id="ARBA00010168"/>
    </source>
</evidence>
<evidence type="ECO:0000256" key="1">
    <source>
        <dbReference type="ARBA" id="ARBA00001936"/>
    </source>
</evidence>
<dbReference type="GO" id="GO:0003723">
    <property type="term" value="F:RNA binding"/>
    <property type="evidence" value="ECO:0007669"/>
    <property type="project" value="UniProtKB-UniRule"/>
</dbReference>
<dbReference type="PANTHER" id="PTHR12439">
    <property type="entry name" value="PLACENTAL PROTEIN 11-RELATED"/>
    <property type="match status" value="1"/>
</dbReference>
<evidence type="ECO:0000313" key="14">
    <source>
        <dbReference type="WBParaSite" id="Pan_g19359.t1"/>
    </source>
</evidence>
<evidence type="ECO:0000256" key="7">
    <source>
        <dbReference type="ARBA" id="ARBA00022801"/>
    </source>
</evidence>
<feature type="domain" description="EndoU" evidence="12">
    <location>
        <begin position="69"/>
        <end position="336"/>
    </location>
</feature>
<dbReference type="CDD" id="cd21159">
    <property type="entry name" value="XendoU"/>
    <property type="match status" value="1"/>
</dbReference>
<reference evidence="14" key="2">
    <citation type="submission" date="2020-10" db="UniProtKB">
        <authorList>
            <consortium name="WormBaseParasite"/>
        </authorList>
    </citation>
    <scope>IDENTIFICATION</scope>
</reference>
<keyword evidence="6 11" id="KW-0255">Endonuclease</keyword>
<keyword evidence="10" id="KW-0456">Lyase</keyword>